<name>A0A6J4JE89_9ACTN</name>
<accession>A0A6J4JE89</accession>
<proteinExistence type="predicted"/>
<evidence type="ECO:0000256" key="1">
    <source>
        <dbReference type="SAM" id="MobiDB-lite"/>
    </source>
</evidence>
<gene>
    <name evidence="2" type="ORF">AVDCRST_MAG10-3637</name>
</gene>
<evidence type="ECO:0000313" key="2">
    <source>
        <dbReference type="EMBL" id="CAA9276822.1"/>
    </source>
</evidence>
<organism evidence="2">
    <name type="scientific">uncultured Acidimicrobiales bacterium</name>
    <dbReference type="NCBI Taxonomy" id="310071"/>
    <lineage>
        <taxon>Bacteria</taxon>
        <taxon>Bacillati</taxon>
        <taxon>Actinomycetota</taxon>
        <taxon>Acidimicrobiia</taxon>
        <taxon>Acidimicrobiales</taxon>
        <taxon>environmental samples</taxon>
    </lineage>
</organism>
<feature type="region of interest" description="Disordered" evidence="1">
    <location>
        <begin position="65"/>
        <end position="84"/>
    </location>
</feature>
<protein>
    <submittedName>
        <fullName evidence="2">Uncharacterized protein</fullName>
    </submittedName>
</protein>
<reference evidence="2" key="1">
    <citation type="submission" date="2020-02" db="EMBL/GenBank/DDBJ databases">
        <authorList>
            <person name="Meier V. D."/>
        </authorList>
    </citation>
    <scope>NUCLEOTIDE SEQUENCE</scope>
    <source>
        <strain evidence="2">AVDCRST_MAG10</strain>
    </source>
</reference>
<dbReference type="EMBL" id="CADCTB010000218">
    <property type="protein sequence ID" value="CAA9276822.1"/>
    <property type="molecule type" value="Genomic_DNA"/>
</dbReference>
<sequence length="84" mass="9050">MEAIVDEADPSIPLQRRLLGVRPEPGFVHRPGQSALAEGTAPRRRQVPCVLVLRPLREVRISPSLSAGAEASCATTAGLRRGER</sequence>
<dbReference type="AlphaFoldDB" id="A0A6J4JE89"/>